<evidence type="ECO:0000256" key="9">
    <source>
        <dbReference type="ARBA" id="ARBA00034920"/>
    </source>
</evidence>
<dbReference type="OrthoDB" id="2187at2759"/>
<keyword evidence="3" id="KW-0962">Peroxisome biogenesis</keyword>
<dbReference type="CDD" id="cd19527">
    <property type="entry name" value="RecA-like_PEX6_r2"/>
    <property type="match status" value="1"/>
</dbReference>
<evidence type="ECO:0000256" key="6">
    <source>
        <dbReference type="ARBA" id="ARBA00022840"/>
    </source>
</evidence>
<dbReference type="FunFam" id="1.10.8.60:FF:000077">
    <property type="entry name" value="Peroxisome biogenesis protein 6"/>
    <property type="match status" value="1"/>
</dbReference>
<gene>
    <name evidence="13" type="primary">LOC110414420</name>
</gene>
<dbReference type="SUPFAM" id="SSF52540">
    <property type="entry name" value="P-loop containing nucleoside triphosphate hydrolases"/>
    <property type="match status" value="2"/>
</dbReference>
<comment type="similarity">
    <text evidence="2">Belongs to the AAA ATPase family.</text>
</comment>
<dbReference type="InterPro" id="IPR027417">
    <property type="entry name" value="P-loop_NTPase"/>
</dbReference>
<organism evidence="12 13">
    <name type="scientific">Herrania umbratica</name>
    <dbReference type="NCBI Taxonomy" id="108875"/>
    <lineage>
        <taxon>Eukaryota</taxon>
        <taxon>Viridiplantae</taxon>
        <taxon>Streptophyta</taxon>
        <taxon>Embryophyta</taxon>
        <taxon>Tracheophyta</taxon>
        <taxon>Spermatophyta</taxon>
        <taxon>Magnoliopsida</taxon>
        <taxon>eudicotyledons</taxon>
        <taxon>Gunneridae</taxon>
        <taxon>Pentapetalae</taxon>
        <taxon>rosids</taxon>
        <taxon>malvids</taxon>
        <taxon>Malvales</taxon>
        <taxon>Malvaceae</taxon>
        <taxon>Byttnerioideae</taxon>
        <taxon>Herrania</taxon>
    </lineage>
</organism>
<sequence length="931" mass="101264">MVGRRKPLVLSSTKILVHSVLSSARLDETGPTNLSADGLRLKAGILRFSKDENDISDPKLATLDDSALVGLSTSMLKRLSIVSGSLVIVRNVETKMQRIAHAVVLDPPNAHVDTSLSKEPLSHSPHVMLKFPAYSFPQNDSVLLDCDVAYVSPLLAFNLNLHISCLRSLVHEGKETLASLFEADVDDKAGREGTDTSVVRLWLEPLGRLPKYASHLRVSFVKIPECSSLESLRGISSIEAEDRQEMIDSALHKYFEVDRYLARGDVFSIFLNWNCNSVICIPCGSRLQNRSNNIIYFKVVAVEPSDEAVLRVNHTQTALVLGGSAPSAVPPDMLIAGTKGFAPLQGDTVKILASILTPPLCLSPLSLTFRVSVLLHGLPGCGKRTVVRYVAKRLGLHVVEYSCHDLTASSEKKTSAALTQAFNSAQRYSPTILLLSHFDVFRNLASHEGSPSDQIGLSSEVASVIREFTEPDEDGYAEDKSNGDFPVKETGNVGRHHVMLVAAADSSEGLPPAIRRCFTHEVSMGPLTDEQRAEMLSQSLQGVAELLSNACLKDFVKDIVGQTSGFTPRDLHALIADAGANLVPRSNFQTDEAESSQSDGPLRVKAVQDTSSYTAAHTMGKEDLTKALERSKKRNASALGAPKVPNVKWEDVGGLEDVKKSILDTVQLPLLHKDLFSSGLRKRSGVLLYGPPGTGKTLLAKAVATECSLNFLSVKGPELINMYIGESEKNVRDIFQKARSARPCVIFFDELDSLAPARGASGDSGGVMDRVVSQMLAEIDGLNDSTQDLFIIGASNRPDLIDPALLRPGRFDKLLYVGVNSDASYRERVLKALTRKFRLHEDVSLYSIAKRCPPNFTGADMYALCADAWFHAAKCKVLSSDSDSSCTGQADSIVVKYDDFMKVLGELSPSLSMAELKKYEMLRDQFEGSSS</sequence>
<dbReference type="GO" id="GO:0005829">
    <property type="term" value="C:cytosol"/>
    <property type="evidence" value="ECO:0007669"/>
    <property type="project" value="TreeGrafter"/>
</dbReference>
<protein>
    <recommendedName>
        <fullName evidence="8">Peroxisomal ATPase PEX6</fullName>
    </recommendedName>
    <alternativeName>
        <fullName evidence="9">Peroxin-6</fullName>
    </alternativeName>
</protein>
<evidence type="ECO:0000313" key="12">
    <source>
        <dbReference type="Proteomes" id="UP000504621"/>
    </source>
</evidence>
<dbReference type="GO" id="GO:0016887">
    <property type="term" value="F:ATP hydrolysis activity"/>
    <property type="evidence" value="ECO:0007669"/>
    <property type="project" value="InterPro"/>
</dbReference>
<keyword evidence="7" id="KW-0472">Membrane</keyword>
<feature type="domain" description="AAA+ ATPase" evidence="11">
    <location>
        <begin position="682"/>
        <end position="822"/>
    </location>
</feature>
<keyword evidence="4" id="KW-0547">Nucleotide-binding</keyword>
<evidence type="ECO:0000256" key="7">
    <source>
        <dbReference type="ARBA" id="ARBA00023136"/>
    </source>
</evidence>
<dbReference type="InterPro" id="IPR003593">
    <property type="entry name" value="AAA+_ATPase"/>
</dbReference>
<dbReference type="RefSeq" id="XP_021281275.1">
    <property type="nucleotide sequence ID" value="XM_021425600.1"/>
</dbReference>
<dbReference type="SMART" id="SM00382">
    <property type="entry name" value="AAA"/>
    <property type="match status" value="2"/>
</dbReference>
<dbReference type="GO" id="GO:0005778">
    <property type="term" value="C:peroxisomal membrane"/>
    <property type="evidence" value="ECO:0007669"/>
    <property type="project" value="TreeGrafter"/>
</dbReference>
<dbReference type="GO" id="GO:0016558">
    <property type="term" value="P:protein import into peroxisome matrix"/>
    <property type="evidence" value="ECO:0007669"/>
    <property type="project" value="TreeGrafter"/>
</dbReference>
<dbReference type="PANTHER" id="PTHR23077">
    <property type="entry name" value="AAA-FAMILY ATPASE"/>
    <property type="match status" value="1"/>
</dbReference>
<evidence type="ECO:0000256" key="4">
    <source>
        <dbReference type="ARBA" id="ARBA00022741"/>
    </source>
</evidence>
<dbReference type="InterPro" id="IPR050168">
    <property type="entry name" value="AAA_ATPase_domain"/>
</dbReference>
<dbReference type="FunFam" id="3.40.50.300:FF:000109">
    <property type="entry name" value="Peroxisomal biogenesis factor 6"/>
    <property type="match status" value="1"/>
</dbReference>
<dbReference type="GeneID" id="110414420"/>
<comment type="catalytic activity">
    <reaction evidence="10">
        <text>ATP + H2O = ADP + phosphate + H(+)</text>
        <dbReference type="Rhea" id="RHEA:13065"/>
        <dbReference type="ChEBI" id="CHEBI:15377"/>
        <dbReference type="ChEBI" id="CHEBI:15378"/>
        <dbReference type="ChEBI" id="CHEBI:30616"/>
        <dbReference type="ChEBI" id="CHEBI:43474"/>
        <dbReference type="ChEBI" id="CHEBI:456216"/>
    </reaction>
    <physiologicalReaction direction="left-to-right" evidence="10">
        <dbReference type="Rhea" id="RHEA:13066"/>
    </physiologicalReaction>
</comment>
<evidence type="ECO:0000256" key="10">
    <source>
        <dbReference type="ARBA" id="ARBA00048778"/>
    </source>
</evidence>
<evidence type="ECO:0000256" key="1">
    <source>
        <dbReference type="ARBA" id="ARBA00004370"/>
    </source>
</evidence>
<name>A0A6J1A341_9ROSI</name>
<dbReference type="InterPro" id="IPR003960">
    <property type="entry name" value="ATPase_AAA_CS"/>
</dbReference>
<feature type="domain" description="AAA+ ATPase" evidence="11">
    <location>
        <begin position="369"/>
        <end position="528"/>
    </location>
</feature>
<evidence type="ECO:0000256" key="2">
    <source>
        <dbReference type="ARBA" id="ARBA00006914"/>
    </source>
</evidence>
<keyword evidence="12" id="KW-1185">Reference proteome</keyword>
<keyword evidence="6" id="KW-0067">ATP-binding</keyword>
<dbReference type="InterPro" id="IPR047533">
    <property type="entry name" value="RecA-like_PEX6_r2"/>
</dbReference>
<evidence type="ECO:0000259" key="11">
    <source>
        <dbReference type="SMART" id="SM00382"/>
    </source>
</evidence>
<dbReference type="Proteomes" id="UP000504621">
    <property type="component" value="Unplaced"/>
</dbReference>
<dbReference type="FunFam" id="3.40.50.300:FF:001716">
    <property type="entry name" value="Peroxisome biogenesis protein 6"/>
    <property type="match status" value="1"/>
</dbReference>
<dbReference type="PANTHER" id="PTHR23077:SF9">
    <property type="entry name" value="PEROXISOMAL ATPASE PEX6"/>
    <property type="match status" value="1"/>
</dbReference>
<evidence type="ECO:0000256" key="3">
    <source>
        <dbReference type="ARBA" id="ARBA00022593"/>
    </source>
</evidence>
<reference evidence="13" key="1">
    <citation type="submission" date="2025-08" db="UniProtKB">
        <authorList>
            <consortium name="RefSeq"/>
        </authorList>
    </citation>
    <scope>IDENTIFICATION</scope>
    <source>
        <tissue evidence="13">Leaf</tissue>
    </source>
</reference>
<dbReference type="InterPro" id="IPR003959">
    <property type="entry name" value="ATPase_AAA_core"/>
</dbReference>
<evidence type="ECO:0000256" key="5">
    <source>
        <dbReference type="ARBA" id="ARBA00022801"/>
    </source>
</evidence>
<comment type="subcellular location">
    <subcellularLocation>
        <location evidence="1">Membrane</location>
    </subcellularLocation>
</comment>
<dbReference type="GO" id="GO:0005524">
    <property type="term" value="F:ATP binding"/>
    <property type="evidence" value="ECO:0007669"/>
    <property type="project" value="UniProtKB-KW"/>
</dbReference>
<keyword evidence="5" id="KW-0378">Hydrolase</keyword>
<evidence type="ECO:0000313" key="13">
    <source>
        <dbReference type="RefSeq" id="XP_021281275.1"/>
    </source>
</evidence>
<proteinExistence type="inferred from homology"/>
<dbReference type="AlphaFoldDB" id="A0A6J1A341"/>
<dbReference type="Gene3D" id="1.10.8.60">
    <property type="match status" value="1"/>
</dbReference>
<dbReference type="Pfam" id="PF00004">
    <property type="entry name" value="AAA"/>
    <property type="match status" value="2"/>
</dbReference>
<evidence type="ECO:0000256" key="8">
    <source>
        <dbReference type="ARBA" id="ARBA00034811"/>
    </source>
</evidence>
<dbReference type="Gene3D" id="3.40.50.300">
    <property type="entry name" value="P-loop containing nucleotide triphosphate hydrolases"/>
    <property type="match status" value="2"/>
</dbReference>
<dbReference type="PROSITE" id="PS00674">
    <property type="entry name" value="AAA"/>
    <property type="match status" value="1"/>
</dbReference>
<accession>A0A6J1A341</accession>